<protein>
    <submittedName>
        <fullName evidence="1">DUF6364 family protein</fullName>
    </submittedName>
</protein>
<dbReference type="Proteomes" id="UP001347146">
    <property type="component" value="Unassembled WGS sequence"/>
</dbReference>
<dbReference type="InterPro" id="IPR045944">
    <property type="entry name" value="DUF6364"/>
</dbReference>
<dbReference type="Pfam" id="PF19891">
    <property type="entry name" value="DUF6364"/>
    <property type="match status" value="1"/>
</dbReference>
<dbReference type="SUPFAM" id="SSF47598">
    <property type="entry name" value="Ribbon-helix-helix"/>
    <property type="match status" value="1"/>
</dbReference>
<evidence type="ECO:0000313" key="1">
    <source>
        <dbReference type="EMBL" id="MEE3852500.1"/>
    </source>
</evidence>
<dbReference type="EMBL" id="JAZDUF010000006">
    <property type="protein sequence ID" value="MEE3852500.1"/>
    <property type="molecule type" value="Genomic_DNA"/>
</dbReference>
<sequence length="78" mass="8541">MANRNITLSLPEELVRKAKIIAAERDTSVSALVAELVEHLTGGSEGYDAAWGREVSRMADGAFEVGDVAWDRDELHSR</sequence>
<comment type="caution">
    <text evidence="1">The sequence shown here is derived from an EMBL/GenBank/DDBJ whole genome shotgun (WGS) entry which is preliminary data.</text>
</comment>
<organism evidence="1 2">
    <name type="scientific">Gordonia sesuvii</name>
    <dbReference type="NCBI Taxonomy" id="3116777"/>
    <lineage>
        <taxon>Bacteria</taxon>
        <taxon>Bacillati</taxon>
        <taxon>Actinomycetota</taxon>
        <taxon>Actinomycetes</taxon>
        <taxon>Mycobacteriales</taxon>
        <taxon>Gordoniaceae</taxon>
        <taxon>Gordonia</taxon>
    </lineage>
</organism>
<evidence type="ECO:0000313" key="2">
    <source>
        <dbReference type="Proteomes" id="UP001347146"/>
    </source>
</evidence>
<gene>
    <name evidence="1" type="ORF">VZC37_19320</name>
</gene>
<reference evidence="1 2" key="1">
    <citation type="submission" date="2024-01" db="EMBL/GenBank/DDBJ databases">
        <title>Draft genome sequence of Gordonia sp. LSe1-13.</title>
        <authorList>
            <person name="Suphannarot A."/>
            <person name="Mingma R."/>
        </authorList>
    </citation>
    <scope>NUCLEOTIDE SEQUENCE [LARGE SCALE GENOMIC DNA]</scope>
    <source>
        <strain evidence="1 2">LSe1-13</strain>
    </source>
</reference>
<accession>A0ABU7MHI6</accession>
<proteinExistence type="predicted"/>
<keyword evidence="2" id="KW-1185">Reference proteome</keyword>
<dbReference type="RefSeq" id="WP_330434759.1">
    <property type="nucleotide sequence ID" value="NZ_JAZDUF010000006.1"/>
</dbReference>
<dbReference type="InterPro" id="IPR010985">
    <property type="entry name" value="Ribbon_hlx_hlx"/>
</dbReference>
<name>A0ABU7MHI6_9ACTN</name>